<dbReference type="SUPFAM" id="SSF56487">
    <property type="entry name" value="SRCR-like"/>
    <property type="match status" value="2"/>
</dbReference>
<comment type="caution">
    <text evidence="9">The sequence shown here is derived from an EMBL/GenBank/DDBJ whole genome shotgun (WGS) entry which is preliminary data.</text>
</comment>
<feature type="disulfide bond" evidence="7">
    <location>
        <begin position="92"/>
        <end position="153"/>
    </location>
</feature>
<feature type="non-terminal residue" evidence="9">
    <location>
        <position position="1"/>
    </location>
</feature>
<feature type="domain" description="SRCR" evidence="8">
    <location>
        <begin position="54"/>
        <end position="154"/>
    </location>
</feature>
<gene>
    <name evidence="9" type="primary">Cd163_0</name>
    <name evidence="9" type="ORF">PENPIL_R12080</name>
</gene>
<evidence type="ECO:0000313" key="9">
    <source>
        <dbReference type="EMBL" id="NXC40478.1"/>
    </source>
</evidence>
<dbReference type="GO" id="GO:0004252">
    <property type="term" value="F:serine-type endopeptidase activity"/>
    <property type="evidence" value="ECO:0007669"/>
    <property type="project" value="TreeGrafter"/>
</dbReference>
<dbReference type="Gene3D" id="3.10.250.10">
    <property type="entry name" value="SRCR-like domain"/>
    <property type="match status" value="2"/>
</dbReference>
<dbReference type="EMBL" id="WBMW01001339">
    <property type="protein sequence ID" value="NXC40478.1"/>
    <property type="molecule type" value="Genomic_DNA"/>
</dbReference>
<dbReference type="InterPro" id="IPR036772">
    <property type="entry name" value="SRCR-like_dom_sf"/>
</dbReference>
<evidence type="ECO:0000313" key="10">
    <source>
        <dbReference type="Proteomes" id="UP000613066"/>
    </source>
</evidence>
<dbReference type="PANTHER" id="PTHR48071">
    <property type="entry name" value="SRCR DOMAIN-CONTAINING PROTEIN"/>
    <property type="match status" value="1"/>
</dbReference>
<evidence type="ECO:0000256" key="7">
    <source>
        <dbReference type="PROSITE-ProRule" id="PRU00196"/>
    </source>
</evidence>
<dbReference type="PRINTS" id="PR00258">
    <property type="entry name" value="SPERACTRCPTR"/>
</dbReference>
<protein>
    <submittedName>
        <fullName evidence="9">C163A protein</fullName>
    </submittedName>
</protein>
<feature type="disulfide bond" evidence="7">
    <location>
        <begin position="13"/>
        <end position="23"/>
    </location>
</feature>
<feature type="disulfide bond" evidence="7">
    <location>
        <begin position="123"/>
        <end position="133"/>
    </location>
</feature>
<dbReference type="OrthoDB" id="536948at2759"/>
<proteinExistence type="predicted"/>
<dbReference type="AlphaFoldDB" id="A0A851NF15"/>
<dbReference type="GO" id="GO:0031638">
    <property type="term" value="P:zymogen activation"/>
    <property type="evidence" value="ECO:0007669"/>
    <property type="project" value="TreeGrafter"/>
</dbReference>
<feature type="non-terminal residue" evidence="9">
    <location>
        <position position="175"/>
    </location>
</feature>
<dbReference type="GO" id="GO:0005615">
    <property type="term" value="C:extracellular space"/>
    <property type="evidence" value="ECO:0007669"/>
    <property type="project" value="TreeGrafter"/>
</dbReference>
<evidence type="ECO:0000256" key="2">
    <source>
        <dbReference type="ARBA" id="ARBA00022525"/>
    </source>
</evidence>
<keyword evidence="2" id="KW-0964">Secreted</keyword>
<dbReference type="Pfam" id="PF00530">
    <property type="entry name" value="SRCR"/>
    <property type="match status" value="2"/>
</dbReference>
<dbReference type="Proteomes" id="UP000613066">
    <property type="component" value="Unassembled WGS sequence"/>
</dbReference>
<comment type="caution">
    <text evidence="7">Lacks conserved residue(s) required for the propagation of feature annotation.</text>
</comment>
<name>A0A851NF15_9GALL</name>
<keyword evidence="4" id="KW-0677">Repeat</keyword>
<dbReference type="SMART" id="SM00202">
    <property type="entry name" value="SR"/>
    <property type="match status" value="1"/>
</dbReference>
<evidence type="ECO:0000256" key="6">
    <source>
        <dbReference type="ARBA" id="ARBA00023180"/>
    </source>
</evidence>
<evidence type="ECO:0000259" key="8">
    <source>
        <dbReference type="PROSITE" id="PS50287"/>
    </source>
</evidence>
<feature type="domain" description="SRCR" evidence="8">
    <location>
        <begin position="1"/>
        <end position="44"/>
    </location>
</feature>
<organism evidence="9 10">
    <name type="scientific">Penelope pileata</name>
    <dbReference type="NCBI Taxonomy" id="1118817"/>
    <lineage>
        <taxon>Eukaryota</taxon>
        <taxon>Metazoa</taxon>
        <taxon>Chordata</taxon>
        <taxon>Craniata</taxon>
        <taxon>Vertebrata</taxon>
        <taxon>Euteleostomi</taxon>
        <taxon>Archelosauria</taxon>
        <taxon>Archosauria</taxon>
        <taxon>Dinosauria</taxon>
        <taxon>Saurischia</taxon>
        <taxon>Theropoda</taxon>
        <taxon>Coelurosauria</taxon>
        <taxon>Aves</taxon>
        <taxon>Neognathae</taxon>
        <taxon>Galloanserae</taxon>
        <taxon>Galliformes</taxon>
        <taxon>Cracidae</taxon>
        <taxon>Penelope</taxon>
    </lineage>
</organism>
<dbReference type="FunFam" id="3.10.250.10:FF:000006">
    <property type="entry name" value="neurotrypsin isoform X2"/>
    <property type="match status" value="1"/>
</dbReference>
<keyword evidence="3" id="KW-0732">Signal</keyword>
<accession>A0A851NF15</accession>
<reference evidence="9" key="1">
    <citation type="submission" date="2019-09" db="EMBL/GenBank/DDBJ databases">
        <title>Bird 10,000 Genomes (B10K) Project - Family phase.</title>
        <authorList>
            <person name="Zhang G."/>
        </authorList>
    </citation>
    <scope>NUCLEOTIDE SEQUENCE</scope>
    <source>
        <strain evidence="9">B10K-DU-001-08</strain>
        <tissue evidence="9">Muscle</tissue>
    </source>
</reference>
<keyword evidence="5 7" id="KW-1015">Disulfide bond</keyword>
<evidence type="ECO:0000256" key="4">
    <source>
        <dbReference type="ARBA" id="ARBA00022737"/>
    </source>
</evidence>
<evidence type="ECO:0000256" key="1">
    <source>
        <dbReference type="ARBA" id="ARBA00004613"/>
    </source>
</evidence>
<feature type="disulfide bond" evidence="7">
    <location>
        <begin position="79"/>
        <end position="143"/>
    </location>
</feature>
<dbReference type="InterPro" id="IPR001190">
    <property type="entry name" value="SRCR"/>
</dbReference>
<evidence type="ECO:0000256" key="3">
    <source>
        <dbReference type="ARBA" id="ARBA00022729"/>
    </source>
</evidence>
<evidence type="ECO:0000256" key="5">
    <source>
        <dbReference type="ARBA" id="ARBA00023157"/>
    </source>
</evidence>
<sequence length="175" mass="18904">EGTGQIWLDDVNCTGTEAALSECQASSWGHHNCHHIEDASVECSGSDVSKFAPVRLVDGPGHCAGRVEVFHHEQWGTVCDDSWEFPDAAVVCQQLDCGVVISAPQRAYFGQGQGPIWMDDVNCTGTEAALSECKFKGWGVRDCDHEEDASVVCSDIDLRSPEALRLVNGPHRCSG</sequence>
<dbReference type="GO" id="GO:0005886">
    <property type="term" value="C:plasma membrane"/>
    <property type="evidence" value="ECO:0007669"/>
    <property type="project" value="TreeGrafter"/>
</dbReference>
<keyword evidence="10" id="KW-1185">Reference proteome</keyword>
<keyword evidence="6" id="KW-0325">Glycoprotein</keyword>
<dbReference type="PROSITE" id="PS50287">
    <property type="entry name" value="SRCR_2"/>
    <property type="match status" value="2"/>
</dbReference>
<comment type="subcellular location">
    <subcellularLocation>
        <location evidence="1">Secreted</location>
    </subcellularLocation>
</comment>
<dbReference type="PANTHER" id="PTHR48071:SF15">
    <property type="entry name" value="SRCR DOMAIN-CONTAINING PROTEIN"/>
    <property type="match status" value="1"/>
</dbReference>